<evidence type="ECO:0000259" key="2">
    <source>
        <dbReference type="Pfam" id="PF01636"/>
    </source>
</evidence>
<comment type="caution">
    <text evidence="3">The sequence shown here is derived from an EMBL/GenBank/DDBJ whole genome shotgun (WGS) entry which is preliminary data.</text>
</comment>
<accession>A0ABQ9NST9</accession>
<keyword evidence="4" id="KW-1185">Reference proteome</keyword>
<organism evidence="3 4">
    <name type="scientific">Coniosporium apollinis</name>
    <dbReference type="NCBI Taxonomy" id="61459"/>
    <lineage>
        <taxon>Eukaryota</taxon>
        <taxon>Fungi</taxon>
        <taxon>Dikarya</taxon>
        <taxon>Ascomycota</taxon>
        <taxon>Pezizomycotina</taxon>
        <taxon>Dothideomycetes</taxon>
        <taxon>Dothideomycetes incertae sedis</taxon>
        <taxon>Coniosporium</taxon>
    </lineage>
</organism>
<dbReference type="PANTHER" id="PTHR21310">
    <property type="entry name" value="AMINOGLYCOSIDE PHOSPHOTRANSFERASE-RELATED-RELATED"/>
    <property type="match status" value="1"/>
</dbReference>
<dbReference type="Pfam" id="PF01636">
    <property type="entry name" value="APH"/>
    <property type="match status" value="1"/>
</dbReference>
<dbReference type="InterPro" id="IPR002575">
    <property type="entry name" value="Aminoglycoside_PTrfase"/>
</dbReference>
<sequence>MAFFWGNHLTQDVPRGPFSNSHDWIRARLTFILNNQERILRDSDDEDDIEDATNIKELAQRLLELLPRVFPSGASSSEPTVLFHDDLNLLNMLVEENEELTAVIDWECVSALPLWKVCQVPKFLEGRERNEEPCRDRHGVDELEDNEESGSLPEALDDEGVASIYWEHLMEYEQTQLRRVFIETIEELEPLWMEESRKGAAQADFEDAVQHCDAWGYKIVKNWLDTFGSGESWSLRSRLLA</sequence>
<dbReference type="EMBL" id="JAPDRL010000028">
    <property type="protein sequence ID" value="KAJ9665465.1"/>
    <property type="molecule type" value="Genomic_DNA"/>
</dbReference>
<dbReference type="SUPFAM" id="SSF56112">
    <property type="entry name" value="Protein kinase-like (PK-like)"/>
    <property type="match status" value="1"/>
</dbReference>
<evidence type="ECO:0000256" key="1">
    <source>
        <dbReference type="SAM" id="MobiDB-lite"/>
    </source>
</evidence>
<feature type="region of interest" description="Disordered" evidence="1">
    <location>
        <begin position="134"/>
        <end position="154"/>
    </location>
</feature>
<feature type="domain" description="Aminoglycoside phosphotransferase" evidence="2">
    <location>
        <begin position="24"/>
        <end position="110"/>
    </location>
</feature>
<proteinExistence type="predicted"/>
<dbReference type="InterPro" id="IPR011009">
    <property type="entry name" value="Kinase-like_dom_sf"/>
</dbReference>
<dbReference type="Proteomes" id="UP001172684">
    <property type="component" value="Unassembled WGS sequence"/>
</dbReference>
<dbReference type="InterPro" id="IPR051678">
    <property type="entry name" value="AGP_Transferase"/>
</dbReference>
<protein>
    <recommendedName>
        <fullName evidence="2">Aminoglycoside phosphotransferase domain-containing protein</fullName>
    </recommendedName>
</protein>
<dbReference type="Gene3D" id="3.90.1200.10">
    <property type="match status" value="1"/>
</dbReference>
<gene>
    <name evidence="3" type="ORF">H2201_004347</name>
</gene>
<dbReference type="PANTHER" id="PTHR21310:SF13">
    <property type="entry name" value="AMINOGLYCOSIDE PHOSPHOTRANSFERASE DOMAIN-CONTAINING PROTEIN"/>
    <property type="match status" value="1"/>
</dbReference>
<evidence type="ECO:0000313" key="4">
    <source>
        <dbReference type="Proteomes" id="UP001172684"/>
    </source>
</evidence>
<name>A0ABQ9NST9_9PEZI</name>
<evidence type="ECO:0000313" key="3">
    <source>
        <dbReference type="EMBL" id="KAJ9665465.1"/>
    </source>
</evidence>
<reference evidence="3" key="1">
    <citation type="submission" date="2022-10" db="EMBL/GenBank/DDBJ databases">
        <title>Culturing micro-colonial fungi from biological soil crusts in the Mojave desert and describing Neophaeococcomyces mojavensis, and introducing the new genera and species Taxawa tesnikishii.</title>
        <authorList>
            <person name="Kurbessoian T."/>
            <person name="Stajich J.E."/>
        </authorList>
    </citation>
    <scope>NUCLEOTIDE SEQUENCE</scope>
    <source>
        <strain evidence="3">TK_1</strain>
    </source>
</reference>